<proteinExistence type="inferred from homology"/>
<evidence type="ECO:0000256" key="10">
    <source>
        <dbReference type="ARBA" id="ARBA00023170"/>
    </source>
</evidence>
<keyword evidence="3 14" id="KW-0716">Sensory transduction</keyword>
<gene>
    <name evidence="16" type="primary">LOC115400652</name>
</gene>
<keyword evidence="5 14" id="KW-0552">Olfaction</keyword>
<dbReference type="InterPro" id="IPR017452">
    <property type="entry name" value="GPCR_Rhodpsn_7TM"/>
</dbReference>
<evidence type="ECO:0000256" key="2">
    <source>
        <dbReference type="ARBA" id="ARBA00022475"/>
    </source>
</evidence>
<dbReference type="PROSITE" id="PS00237">
    <property type="entry name" value="G_PROTEIN_RECEP_F1_1"/>
    <property type="match status" value="1"/>
</dbReference>
<dbReference type="PRINTS" id="PR00237">
    <property type="entry name" value="GPCRRHODOPSN"/>
</dbReference>
<evidence type="ECO:0000256" key="7">
    <source>
        <dbReference type="ARBA" id="ARBA00023040"/>
    </source>
</evidence>
<evidence type="ECO:0000256" key="4">
    <source>
        <dbReference type="ARBA" id="ARBA00022692"/>
    </source>
</evidence>
<evidence type="ECO:0000256" key="11">
    <source>
        <dbReference type="ARBA" id="ARBA00023180"/>
    </source>
</evidence>
<dbReference type="SUPFAM" id="SSF81321">
    <property type="entry name" value="Family A G protein-coupled receptor-like"/>
    <property type="match status" value="1"/>
</dbReference>
<comment type="subcellular location">
    <subcellularLocation>
        <location evidence="1 14">Cell membrane</location>
        <topology evidence="1 14">Multi-pass membrane protein</topology>
    </subcellularLocation>
</comment>
<keyword evidence="6 14" id="KW-1133">Transmembrane helix</keyword>
<feature type="transmembrane region" description="Helical" evidence="14">
    <location>
        <begin position="195"/>
        <end position="215"/>
    </location>
</feature>
<evidence type="ECO:0000256" key="12">
    <source>
        <dbReference type="ARBA" id="ARBA00023224"/>
    </source>
</evidence>
<dbReference type="InterPro" id="IPR000276">
    <property type="entry name" value="GPCR_Rhodpsn"/>
</dbReference>
<evidence type="ECO:0000256" key="6">
    <source>
        <dbReference type="ARBA" id="ARBA00022989"/>
    </source>
</evidence>
<dbReference type="AlphaFoldDB" id="A0A672GFW7"/>
<dbReference type="GO" id="GO:0004930">
    <property type="term" value="F:G protein-coupled receptor activity"/>
    <property type="evidence" value="ECO:0007669"/>
    <property type="project" value="UniProtKB-KW"/>
</dbReference>
<evidence type="ECO:0000256" key="14">
    <source>
        <dbReference type="RuleBase" id="RU363047"/>
    </source>
</evidence>
<dbReference type="InterPro" id="IPR052921">
    <property type="entry name" value="GPCR1_Superfamily_Member"/>
</dbReference>
<dbReference type="Proteomes" id="UP000472267">
    <property type="component" value="Chromosome 14"/>
</dbReference>
<dbReference type="Gene3D" id="1.20.1070.10">
    <property type="entry name" value="Rhodopsin 7-helix transmembrane proteins"/>
    <property type="match status" value="1"/>
</dbReference>
<keyword evidence="17" id="KW-1185">Reference proteome</keyword>
<reference evidence="16" key="3">
    <citation type="submission" date="2025-09" db="UniProtKB">
        <authorList>
            <consortium name="Ensembl"/>
        </authorList>
    </citation>
    <scope>IDENTIFICATION</scope>
</reference>
<keyword evidence="11" id="KW-0325">Glycoprotein</keyword>
<evidence type="ECO:0000313" key="16">
    <source>
        <dbReference type="Ensembl" id="ENSSFAP00005015875.1"/>
    </source>
</evidence>
<dbReference type="PANTHER" id="PTHR26451">
    <property type="entry name" value="G_PROTEIN_RECEP_F1_2 DOMAIN-CONTAINING PROTEIN"/>
    <property type="match status" value="1"/>
</dbReference>
<reference evidence="16" key="1">
    <citation type="submission" date="2019-06" db="EMBL/GenBank/DDBJ databases">
        <authorList>
            <consortium name="Wellcome Sanger Institute Data Sharing"/>
        </authorList>
    </citation>
    <scope>NUCLEOTIDE SEQUENCE [LARGE SCALE GENOMIC DNA]</scope>
</reference>
<dbReference type="PANTHER" id="PTHR26451:SF871">
    <property type="entry name" value="ODORANT RECEPTOR-RELATED"/>
    <property type="match status" value="1"/>
</dbReference>
<dbReference type="InterPro" id="IPR000725">
    <property type="entry name" value="Olfact_rcpt"/>
</dbReference>
<feature type="transmembrane region" description="Helical" evidence="14">
    <location>
        <begin position="25"/>
        <end position="46"/>
    </location>
</feature>
<reference evidence="16" key="2">
    <citation type="submission" date="2025-08" db="UniProtKB">
        <authorList>
            <consortium name="Ensembl"/>
        </authorList>
    </citation>
    <scope>IDENTIFICATION</scope>
</reference>
<dbReference type="GO" id="GO:0005886">
    <property type="term" value="C:plasma membrane"/>
    <property type="evidence" value="ECO:0007669"/>
    <property type="project" value="UniProtKB-SubCell"/>
</dbReference>
<evidence type="ECO:0000256" key="8">
    <source>
        <dbReference type="ARBA" id="ARBA00023136"/>
    </source>
</evidence>
<dbReference type="GO" id="GO:0004984">
    <property type="term" value="F:olfactory receptor activity"/>
    <property type="evidence" value="ECO:0007669"/>
    <property type="project" value="InterPro"/>
</dbReference>
<protein>
    <recommendedName>
        <fullName evidence="14">Olfactory receptor</fullName>
    </recommendedName>
</protein>
<dbReference type="PRINTS" id="PR00245">
    <property type="entry name" value="OLFACTORYR"/>
</dbReference>
<name>A0A672GFW7_SALFA</name>
<dbReference type="PROSITE" id="PS50262">
    <property type="entry name" value="G_PROTEIN_RECEP_F1_2"/>
    <property type="match status" value="1"/>
</dbReference>
<feature type="domain" description="G-protein coupled receptors family 1 profile" evidence="15">
    <location>
        <begin position="40"/>
        <end position="288"/>
    </location>
</feature>
<feature type="transmembrane region" description="Helical" evidence="14">
    <location>
        <begin position="100"/>
        <end position="119"/>
    </location>
</feature>
<accession>A0A672GFW7</accession>
<keyword evidence="10 13" id="KW-0675">Receptor</keyword>
<organism evidence="16 17">
    <name type="scientific">Salarias fasciatus</name>
    <name type="common">Jewelled blenny</name>
    <name type="synonym">Blennius fasciatus</name>
    <dbReference type="NCBI Taxonomy" id="181472"/>
    <lineage>
        <taxon>Eukaryota</taxon>
        <taxon>Metazoa</taxon>
        <taxon>Chordata</taxon>
        <taxon>Craniata</taxon>
        <taxon>Vertebrata</taxon>
        <taxon>Euteleostomi</taxon>
        <taxon>Actinopterygii</taxon>
        <taxon>Neopterygii</taxon>
        <taxon>Teleostei</taxon>
        <taxon>Neoteleostei</taxon>
        <taxon>Acanthomorphata</taxon>
        <taxon>Ovalentaria</taxon>
        <taxon>Blenniimorphae</taxon>
        <taxon>Blenniiformes</taxon>
        <taxon>Blennioidei</taxon>
        <taxon>Blenniidae</taxon>
        <taxon>Salariinae</taxon>
        <taxon>Salarias</taxon>
    </lineage>
</organism>
<feature type="transmembrane region" description="Helical" evidence="14">
    <location>
        <begin position="58"/>
        <end position="80"/>
    </location>
</feature>
<sequence>MLALNNSDVVFELEGLNSTPALRHVFFSLALTSYLLTVAVNLMLVVTVCLHPALHQPIYIFVCNLCVNGICGASCFYPKMMHDLRTRVHAITYGGCLGQMFVIYTYVFCEFTSLTVMAYDRYVAICRPLRYRVLMTARRVATLLLLTWAFSMLEAAAGITLTAMLPVCGRRVRNMFCTNWEVVKLSCSDTTANNIYGLALTVSHVLQTALILVSYGHLVRAAVRSRADRRKFVQTCLPHLVTLLVFTGSLVFEVMYARYGGAGALQPLRNALAAEFLVVPPLVNPAIYGMNLQQIRIRILNRVTAAGTRAGWRPPGICPGPTAGFQCSG</sequence>
<evidence type="ECO:0000256" key="1">
    <source>
        <dbReference type="ARBA" id="ARBA00004651"/>
    </source>
</evidence>
<evidence type="ECO:0000256" key="13">
    <source>
        <dbReference type="RuleBase" id="RU000688"/>
    </source>
</evidence>
<keyword evidence="9" id="KW-1015">Disulfide bond</keyword>
<feature type="transmembrane region" description="Helical" evidence="14">
    <location>
        <begin position="271"/>
        <end position="292"/>
    </location>
</feature>
<dbReference type="GO" id="GO:0005549">
    <property type="term" value="F:odorant binding"/>
    <property type="evidence" value="ECO:0007669"/>
    <property type="project" value="TreeGrafter"/>
</dbReference>
<feature type="transmembrane region" description="Helical" evidence="14">
    <location>
        <begin position="140"/>
        <end position="165"/>
    </location>
</feature>
<evidence type="ECO:0000256" key="3">
    <source>
        <dbReference type="ARBA" id="ARBA00022606"/>
    </source>
</evidence>
<dbReference type="FunFam" id="1.20.1070.10:FF:000024">
    <property type="entry name" value="Olfactory receptor"/>
    <property type="match status" value="1"/>
</dbReference>
<evidence type="ECO:0000259" key="15">
    <source>
        <dbReference type="PROSITE" id="PS50262"/>
    </source>
</evidence>
<comment type="similarity">
    <text evidence="13">Belongs to the G-protein coupled receptor 1 family.</text>
</comment>
<evidence type="ECO:0000313" key="17">
    <source>
        <dbReference type="Proteomes" id="UP000472267"/>
    </source>
</evidence>
<keyword evidence="4 13" id="KW-0812">Transmembrane</keyword>
<dbReference type="InParanoid" id="A0A672GFW7"/>
<feature type="transmembrane region" description="Helical" evidence="14">
    <location>
        <begin position="236"/>
        <end position="259"/>
    </location>
</feature>
<keyword evidence="8 14" id="KW-0472">Membrane</keyword>
<dbReference type="Pfam" id="PF13853">
    <property type="entry name" value="7tm_4"/>
    <property type="match status" value="1"/>
</dbReference>
<dbReference type="OMA" id="CTNWEVV"/>
<keyword evidence="2 14" id="KW-1003">Cell membrane</keyword>
<dbReference type="Ensembl" id="ENSSFAT00005016517.1">
    <property type="protein sequence ID" value="ENSSFAP00005015875.1"/>
    <property type="gene ID" value="ENSSFAG00005008456.1"/>
</dbReference>
<keyword evidence="7 13" id="KW-0297">G-protein coupled receptor</keyword>
<evidence type="ECO:0000256" key="5">
    <source>
        <dbReference type="ARBA" id="ARBA00022725"/>
    </source>
</evidence>
<evidence type="ECO:0000256" key="9">
    <source>
        <dbReference type="ARBA" id="ARBA00023157"/>
    </source>
</evidence>
<keyword evidence="12 13" id="KW-0807">Transducer</keyword>